<evidence type="ECO:0000259" key="2">
    <source>
        <dbReference type="Pfam" id="PF12690"/>
    </source>
</evidence>
<dbReference type="EMBL" id="JBHMAF010000196">
    <property type="protein sequence ID" value="MFB9761880.1"/>
    <property type="molecule type" value="Genomic_DNA"/>
</dbReference>
<feature type="signal peptide" evidence="1">
    <location>
        <begin position="1"/>
        <end position="20"/>
    </location>
</feature>
<gene>
    <name evidence="3" type="ORF">ACFFMS_27000</name>
</gene>
<keyword evidence="1" id="KW-0732">Signal</keyword>
<sequence>MRKISVLLLTLCFFAAGCQAKDESLPVDQSAEPSFKVEAAVHEDHTQVKLLLHNLEDQPLSLTFPSSQQFEVIIKRASGEELYRYSKGKMFSQALTSVSLQPGETKTWEVAWNYDEKPFQQGETYSITGKLLPIEVNGKKAAANLFTETISYKADGRIDGAEDTLNVEVEKQGNDGAYTLSGGAVPGVEQAYYAVSEGHIMLVEETAFDISKPWKISIRIPKEQLPTNGTVILEMYAKEKKTKTVVRKLVVLEQFPNASSGSER</sequence>
<dbReference type="Gene3D" id="2.60.40.2360">
    <property type="entry name" value="Intracellular proteinase inhibitor BsuPI"/>
    <property type="match status" value="1"/>
</dbReference>
<evidence type="ECO:0000256" key="1">
    <source>
        <dbReference type="SAM" id="SignalP"/>
    </source>
</evidence>
<feature type="chain" id="PRO_5045533538" description="Intracellular proteinase inhibitor BsuPI domain-containing protein" evidence="1">
    <location>
        <begin position="21"/>
        <end position="264"/>
    </location>
</feature>
<dbReference type="Pfam" id="PF12690">
    <property type="entry name" value="BsuPI"/>
    <property type="match status" value="1"/>
</dbReference>
<reference evidence="3 4" key="1">
    <citation type="submission" date="2024-09" db="EMBL/GenBank/DDBJ databases">
        <authorList>
            <person name="Sun Q."/>
            <person name="Mori K."/>
        </authorList>
    </citation>
    <scope>NUCLEOTIDE SEQUENCE [LARGE SCALE GENOMIC DNA]</scope>
    <source>
        <strain evidence="3 4">JCM 11201</strain>
    </source>
</reference>
<dbReference type="InterPro" id="IPR020481">
    <property type="entry name" value="Intracell_prot_inh_BsuPI"/>
</dbReference>
<name>A0ABV5WMM1_9BACI</name>
<comment type="caution">
    <text evidence="3">The sequence shown here is derived from an EMBL/GenBank/DDBJ whole genome shotgun (WGS) entry which is preliminary data.</text>
</comment>
<dbReference type="Proteomes" id="UP001589609">
    <property type="component" value="Unassembled WGS sequence"/>
</dbReference>
<evidence type="ECO:0000313" key="4">
    <source>
        <dbReference type="Proteomes" id="UP001589609"/>
    </source>
</evidence>
<organism evidence="3 4">
    <name type="scientific">Ectobacillus funiculus</name>
    <dbReference type="NCBI Taxonomy" id="137993"/>
    <lineage>
        <taxon>Bacteria</taxon>
        <taxon>Bacillati</taxon>
        <taxon>Bacillota</taxon>
        <taxon>Bacilli</taxon>
        <taxon>Bacillales</taxon>
        <taxon>Bacillaceae</taxon>
        <taxon>Ectobacillus</taxon>
    </lineage>
</organism>
<accession>A0ABV5WMM1</accession>
<dbReference type="RefSeq" id="WP_379951963.1">
    <property type="nucleotide sequence ID" value="NZ_JBHMAF010000196.1"/>
</dbReference>
<protein>
    <recommendedName>
        <fullName evidence="2">Intracellular proteinase inhibitor BsuPI domain-containing protein</fullName>
    </recommendedName>
</protein>
<dbReference type="PROSITE" id="PS51257">
    <property type="entry name" value="PROKAR_LIPOPROTEIN"/>
    <property type="match status" value="1"/>
</dbReference>
<feature type="domain" description="Intracellular proteinase inhibitor BsuPI" evidence="2">
    <location>
        <begin position="35"/>
        <end position="129"/>
    </location>
</feature>
<proteinExistence type="predicted"/>
<evidence type="ECO:0000313" key="3">
    <source>
        <dbReference type="EMBL" id="MFB9761880.1"/>
    </source>
</evidence>
<keyword evidence="4" id="KW-1185">Reference proteome</keyword>
<dbReference type="InterPro" id="IPR038144">
    <property type="entry name" value="IPI"/>
</dbReference>